<dbReference type="AlphaFoldDB" id="A0A8H4CT69"/>
<evidence type="ECO:0000256" key="3">
    <source>
        <dbReference type="ARBA" id="ARBA00022833"/>
    </source>
</evidence>
<keyword evidence="2" id="KW-0863">Zinc-finger</keyword>
<protein>
    <recommendedName>
        <fullName evidence="5">Azaphilone pigments biosynthesis cluster protein L N-terminal domain-containing protein</fullName>
    </recommendedName>
</protein>
<evidence type="ECO:0000313" key="6">
    <source>
        <dbReference type="EMBL" id="KAF3809352.1"/>
    </source>
</evidence>
<dbReference type="InterPro" id="IPR017907">
    <property type="entry name" value="Znf_RING_CS"/>
</dbReference>
<sequence length="341" mass="38072">MADPFSIVTGCVGLITAAAATAKAITSFIRDCRAARGDLTSVARELADLQLVLEVLKEDGQGDALPSSLQAQIDRIVRRCNRVVKNIKKVLKRCKAPSGAIVWAAKKKKEVEALERELTTYRESLSLTVETTTLLIARGIKADTKVIRNHTQFIPGIKDDTEKILEEIQWLRASRQPEDGDVKRTNTILEDYLDGLTVYAESVCGDEVQEPGRGGKERKGNEVVTDVPAAEQTSNSREKKDARFEEKESSRESSSLGSKCNKCHSPIDEQALKTKSCGHWLCSKCLRSKMEAWIQPPHISPVCCRHPIEWWRSGFPIDDQLKDKDNSPMSSRKLRSRILDL</sequence>
<proteinExistence type="predicted"/>
<evidence type="ECO:0000313" key="7">
    <source>
        <dbReference type="Proteomes" id="UP000613401"/>
    </source>
</evidence>
<evidence type="ECO:0000256" key="1">
    <source>
        <dbReference type="ARBA" id="ARBA00022723"/>
    </source>
</evidence>
<organism evidence="6 7">
    <name type="scientific">Colletotrichum gloeosporioides</name>
    <name type="common">Anthracnose fungus</name>
    <name type="synonym">Glomerella cingulata</name>
    <dbReference type="NCBI Taxonomy" id="474922"/>
    <lineage>
        <taxon>Eukaryota</taxon>
        <taxon>Fungi</taxon>
        <taxon>Dikarya</taxon>
        <taxon>Ascomycota</taxon>
        <taxon>Pezizomycotina</taxon>
        <taxon>Sordariomycetes</taxon>
        <taxon>Hypocreomycetidae</taxon>
        <taxon>Glomerellales</taxon>
        <taxon>Glomerellaceae</taxon>
        <taxon>Colletotrichum</taxon>
        <taxon>Colletotrichum gloeosporioides species complex</taxon>
    </lineage>
</organism>
<feature type="compositionally biased region" description="Basic and acidic residues" evidence="4">
    <location>
        <begin position="236"/>
        <end position="251"/>
    </location>
</feature>
<evidence type="ECO:0000256" key="4">
    <source>
        <dbReference type="SAM" id="MobiDB-lite"/>
    </source>
</evidence>
<feature type="domain" description="Azaphilone pigments biosynthesis cluster protein L N-terminal" evidence="5">
    <location>
        <begin position="2"/>
        <end position="169"/>
    </location>
</feature>
<dbReference type="GeneID" id="69018677"/>
<comment type="caution">
    <text evidence="6">The sequence shown here is derived from an EMBL/GenBank/DDBJ whole genome shotgun (WGS) entry which is preliminary data.</text>
</comment>
<dbReference type="EMBL" id="WVTB01000017">
    <property type="protein sequence ID" value="KAF3809352.1"/>
    <property type="molecule type" value="Genomic_DNA"/>
</dbReference>
<reference evidence="6" key="1">
    <citation type="journal article" date="2020" name="Phytopathology">
        <title>Genome sequence and comparative analysis of Colletotrichum gloeosporioides isolated from Liriodendron leaves.</title>
        <authorList>
            <person name="Fu F.F."/>
            <person name="Hao Z."/>
            <person name="Wang P."/>
            <person name="Lu Y."/>
            <person name="Xue L.J."/>
            <person name="Wei G."/>
            <person name="Tian Y."/>
            <person name="Baishi H."/>
            <person name="Xu H."/>
            <person name="Shi J."/>
            <person name="Cheng T."/>
            <person name="Wang G."/>
            <person name="Yi Y."/>
            <person name="Chen J."/>
        </authorList>
    </citation>
    <scope>NUCLEOTIDE SEQUENCE</scope>
    <source>
        <strain evidence="6">Lc1</strain>
    </source>
</reference>
<dbReference type="InterPro" id="IPR013083">
    <property type="entry name" value="Znf_RING/FYVE/PHD"/>
</dbReference>
<dbReference type="RefSeq" id="XP_045268511.1">
    <property type="nucleotide sequence ID" value="XM_045411453.1"/>
</dbReference>
<gene>
    <name evidence="6" type="ORF">GCG54_00011551</name>
</gene>
<reference evidence="6" key="2">
    <citation type="submission" date="2020-03" db="EMBL/GenBank/DDBJ databases">
        <authorList>
            <person name="Fu F.-F."/>
            <person name="Chen J."/>
        </authorList>
    </citation>
    <scope>NUCLEOTIDE SEQUENCE</scope>
    <source>
        <strain evidence="6">Lc1</strain>
    </source>
</reference>
<evidence type="ECO:0000259" key="5">
    <source>
        <dbReference type="Pfam" id="PF17111"/>
    </source>
</evidence>
<keyword evidence="1" id="KW-0479">Metal-binding</keyword>
<dbReference type="Pfam" id="PF17111">
    <property type="entry name" value="PigL_N"/>
    <property type="match status" value="1"/>
</dbReference>
<keyword evidence="3" id="KW-0862">Zinc</keyword>
<keyword evidence="7" id="KW-1185">Reference proteome</keyword>
<dbReference type="PROSITE" id="PS00518">
    <property type="entry name" value="ZF_RING_1"/>
    <property type="match status" value="1"/>
</dbReference>
<name>A0A8H4CT69_COLGL</name>
<evidence type="ECO:0000256" key="2">
    <source>
        <dbReference type="ARBA" id="ARBA00022771"/>
    </source>
</evidence>
<dbReference type="GO" id="GO:0008270">
    <property type="term" value="F:zinc ion binding"/>
    <property type="evidence" value="ECO:0007669"/>
    <property type="project" value="UniProtKB-KW"/>
</dbReference>
<dbReference type="Proteomes" id="UP000613401">
    <property type="component" value="Unassembled WGS sequence"/>
</dbReference>
<dbReference type="Gene3D" id="3.30.40.10">
    <property type="entry name" value="Zinc/RING finger domain, C3HC4 (zinc finger)"/>
    <property type="match status" value="1"/>
</dbReference>
<accession>A0A8H4CT69</accession>
<feature type="region of interest" description="Disordered" evidence="4">
    <location>
        <begin position="207"/>
        <end position="261"/>
    </location>
</feature>
<dbReference type="InterPro" id="IPR031348">
    <property type="entry name" value="PigL_N"/>
</dbReference>